<dbReference type="EMBL" id="ML121543">
    <property type="protein sequence ID" value="RPB24138.1"/>
    <property type="molecule type" value="Genomic_DNA"/>
</dbReference>
<keyword evidence="11" id="KW-1185">Reference proteome</keyword>
<dbReference type="PANTHER" id="PTHR11453">
    <property type="entry name" value="ANION EXCHANGE PROTEIN"/>
    <property type="match status" value="1"/>
</dbReference>
<dbReference type="FunFam" id="1.10.287.570:FF:000003">
    <property type="entry name" value="Anion exchange family protein"/>
    <property type="match status" value="1"/>
</dbReference>
<feature type="transmembrane region" description="Helical" evidence="8">
    <location>
        <begin position="269"/>
        <end position="288"/>
    </location>
</feature>
<keyword evidence="6 8" id="KW-0472">Membrane</keyword>
<keyword evidence="5 8" id="KW-1133">Transmembrane helix</keyword>
<evidence type="ECO:0000256" key="3">
    <source>
        <dbReference type="ARBA" id="ARBA00022554"/>
    </source>
</evidence>
<feature type="compositionally biased region" description="Acidic residues" evidence="7">
    <location>
        <begin position="585"/>
        <end position="594"/>
    </location>
</feature>
<comment type="subcellular location">
    <subcellularLocation>
        <location evidence="1">Vacuole membrane</location>
        <topology evidence="1">Multi-pass membrane protein</topology>
    </subcellularLocation>
</comment>
<feature type="compositionally biased region" description="Basic and acidic residues" evidence="7">
    <location>
        <begin position="21"/>
        <end position="39"/>
    </location>
</feature>
<feature type="region of interest" description="Disordered" evidence="7">
    <location>
        <begin position="1"/>
        <end position="44"/>
    </location>
</feature>
<dbReference type="GO" id="GO:0080139">
    <property type="term" value="F:borate efflux transmembrane transporter activity"/>
    <property type="evidence" value="ECO:0007669"/>
    <property type="project" value="TreeGrafter"/>
</dbReference>
<dbReference type="Gene3D" id="1.10.287.570">
    <property type="entry name" value="Helical hairpin bin"/>
    <property type="match status" value="1"/>
</dbReference>
<gene>
    <name evidence="10" type="ORF">L211DRAFT_824652</name>
</gene>
<feature type="domain" description="Bicarbonate transporter-like transmembrane" evidence="9">
    <location>
        <begin position="234"/>
        <end position="565"/>
    </location>
</feature>
<dbReference type="GO" id="GO:0005886">
    <property type="term" value="C:plasma membrane"/>
    <property type="evidence" value="ECO:0007669"/>
    <property type="project" value="TreeGrafter"/>
</dbReference>
<dbReference type="Pfam" id="PF00955">
    <property type="entry name" value="HCO3_cotransp"/>
    <property type="match status" value="2"/>
</dbReference>
<evidence type="ECO:0000313" key="11">
    <source>
        <dbReference type="Proteomes" id="UP000267821"/>
    </source>
</evidence>
<reference evidence="10 11" key="1">
    <citation type="journal article" date="2018" name="Nat. Ecol. Evol.">
        <title>Pezizomycetes genomes reveal the molecular basis of ectomycorrhizal truffle lifestyle.</title>
        <authorList>
            <person name="Murat C."/>
            <person name="Payen T."/>
            <person name="Noel B."/>
            <person name="Kuo A."/>
            <person name="Morin E."/>
            <person name="Chen J."/>
            <person name="Kohler A."/>
            <person name="Krizsan K."/>
            <person name="Balestrini R."/>
            <person name="Da Silva C."/>
            <person name="Montanini B."/>
            <person name="Hainaut M."/>
            <person name="Levati E."/>
            <person name="Barry K.W."/>
            <person name="Belfiori B."/>
            <person name="Cichocki N."/>
            <person name="Clum A."/>
            <person name="Dockter R.B."/>
            <person name="Fauchery L."/>
            <person name="Guy J."/>
            <person name="Iotti M."/>
            <person name="Le Tacon F."/>
            <person name="Lindquist E.A."/>
            <person name="Lipzen A."/>
            <person name="Malagnac F."/>
            <person name="Mello A."/>
            <person name="Molinier V."/>
            <person name="Miyauchi S."/>
            <person name="Poulain J."/>
            <person name="Riccioni C."/>
            <person name="Rubini A."/>
            <person name="Sitrit Y."/>
            <person name="Splivallo R."/>
            <person name="Traeger S."/>
            <person name="Wang M."/>
            <person name="Zifcakova L."/>
            <person name="Wipf D."/>
            <person name="Zambonelli A."/>
            <person name="Paolocci F."/>
            <person name="Nowrousian M."/>
            <person name="Ottonello S."/>
            <person name="Baldrian P."/>
            <person name="Spatafora J.W."/>
            <person name="Henrissat B."/>
            <person name="Nagy L.G."/>
            <person name="Aury J.M."/>
            <person name="Wincker P."/>
            <person name="Grigoriev I.V."/>
            <person name="Bonfante P."/>
            <person name="Martin F.M."/>
        </authorList>
    </citation>
    <scope>NUCLEOTIDE SEQUENCE [LARGE SCALE GENOMIC DNA]</scope>
    <source>
        <strain evidence="10 11">ATCC MYA-4762</strain>
    </source>
</reference>
<dbReference type="GO" id="GO:0005452">
    <property type="term" value="F:solute:inorganic anion antiporter activity"/>
    <property type="evidence" value="ECO:0007669"/>
    <property type="project" value="InterPro"/>
</dbReference>
<feature type="transmembrane region" description="Helical" evidence="8">
    <location>
        <begin position="236"/>
        <end position="257"/>
    </location>
</feature>
<dbReference type="AlphaFoldDB" id="A0A3N4LR34"/>
<evidence type="ECO:0000313" key="10">
    <source>
        <dbReference type="EMBL" id="RPB24138.1"/>
    </source>
</evidence>
<dbReference type="InterPro" id="IPR003020">
    <property type="entry name" value="HCO3_transpt_euk"/>
</dbReference>
<dbReference type="FunCoup" id="A0A3N4LR34">
    <property type="interactions" value="396"/>
</dbReference>
<dbReference type="PANTHER" id="PTHR11453:SF82">
    <property type="entry name" value="BORON TRANSPORTER 1"/>
    <property type="match status" value="1"/>
</dbReference>
<proteinExistence type="inferred from homology"/>
<keyword evidence="3" id="KW-0926">Vacuole</keyword>
<comment type="similarity">
    <text evidence="2">Belongs to the anion exchanger (TC 2.A.31) family.</text>
</comment>
<dbReference type="GO" id="GO:0005774">
    <property type="term" value="C:vacuolar membrane"/>
    <property type="evidence" value="ECO:0007669"/>
    <property type="project" value="UniProtKB-SubCell"/>
</dbReference>
<feature type="transmembrane region" description="Helical" evidence="8">
    <location>
        <begin position="92"/>
        <end position="110"/>
    </location>
</feature>
<feature type="transmembrane region" description="Helical" evidence="8">
    <location>
        <begin position="462"/>
        <end position="487"/>
    </location>
</feature>
<feature type="region of interest" description="Disordered" evidence="7">
    <location>
        <begin position="581"/>
        <end position="604"/>
    </location>
</feature>
<evidence type="ECO:0000256" key="8">
    <source>
        <dbReference type="SAM" id="Phobius"/>
    </source>
</evidence>
<feature type="transmembrane region" description="Helical" evidence="8">
    <location>
        <begin position="198"/>
        <end position="216"/>
    </location>
</feature>
<evidence type="ECO:0000256" key="7">
    <source>
        <dbReference type="SAM" id="MobiDB-lite"/>
    </source>
</evidence>
<feature type="domain" description="Bicarbonate transporter-like transmembrane" evidence="9">
    <location>
        <begin position="62"/>
        <end position="222"/>
    </location>
</feature>
<dbReference type="InterPro" id="IPR011531">
    <property type="entry name" value="HCO3_transpt-like_TM_dom"/>
</dbReference>
<name>A0A3N4LR34_9PEZI</name>
<evidence type="ECO:0000256" key="5">
    <source>
        <dbReference type="ARBA" id="ARBA00022989"/>
    </source>
</evidence>
<feature type="transmembrane region" description="Helical" evidence="8">
    <location>
        <begin position="168"/>
        <end position="186"/>
    </location>
</feature>
<dbReference type="OrthoDB" id="1735926at2759"/>
<evidence type="ECO:0000256" key="1">
    <source>
        <dbReference type="ARBA" id="ARBA00004128"/>
    </source>
</evidence>
<organism evidence="10 11">
    <name type="scientific">Terfezia boudieri ATCC MYA-4762</name>
    <dbReference type="NCBI Taxonomy" id="1051890"/>
    <lineage>
        <taxon>Eukaryota</taxon>
        <taxon>Fungi</taxon>
        <taxon>Dikarya</taxon>
        <taxon>Ascomycota</taxon>
        <taxon>Pezizomycotina</taxon>
        <taxon>Pezizomycetes</taxon>
        <taxon>Pezizales</taxon>
        <taxon>Pezizaceae</taxon>
        <taxon>Terfezia</taxon>
    </lineage>
</organism>
<evidence type="ECO:0000256" key="2">
    <source>
        <dbReference type="ARBA" id="ARBA00010993"/>
    </source>
</evidence>
<accession>A0A3N4LR34</accession>
<dbReference type="GO" id="GO:0006820">
    <property type="term" value="P:monoatomic anion transport"/>
    <property type="evidence" value="ECO:0007669"/>
    <property type="project" value="InterPro"/>
</dbReference>
<keyword evidence="4 8" id="KW-0812">Transmembrane</keyword>
<dbReference type="InParanoid" id="A0A3N4LR34"/>
<sequence length="682" mass="74860">MTPPEVEPQLKVLQQQPQNSHLDDRLPRLARSQHGDGKRRGSIVSRKRPHWPLDFFGIRWGEGMLNDVRARAPYYWSDWADAWNYRVIPSTVYMYFANLLPALAFSFDMFESTGMSYGVNEVLLSSFLGASAFSFFAAQPLVIVGVTGPITVFNYTVYDIVADRGTPYLPFMAWICFWSMIMHFFLGIANSSNAVRWVTRFSCDIFGFYVAFIYLQKGVQILALQWHSVTNPDASAYLSISIGLMVLVVGYLCGVMARSTLFVHPARTFLRDYGTPLTVVLFSGYQFIGKMDNVALLRLPTAQAFRPTLERGWLVRFWEIPTADIFLAIPFALLLTCLFYFDHNISSLIAQGTEFPLRKPSGFHWDIFLLGVTTGISGILGLPPPNGLIPQAPFHTASLCVAFKRTVPPSTASGEDPKEPCKLIEVTTHVVEQRFSNLAQGILILITMTRPLLSVLGIVPQAVLAGLFLVMGVQALEGNGITLKILYLLQDKALTPMSHPLRKCRLGAVWKFVILELVGFGAMFAITQTIAAVGFPVVVVALIPVRMYLLPKWFARGELSRLDQATASKFTLESVGGAWGGAGDEGYDDGDDGNDNGNDRNGQTAVLSGEDIATAVQGASPGSASSQSLTLQAQAHQPSSSQPSSPGGRFRQEGNSEDDVLERGDGIQQRNSGATGEKGENE</sequence>
<dbReference type="STRING" id="1051890.A0A3N4LR34"/>
<evidence type="ECO:0000256" key="6">
    <source>
        <dbReference type="ARBA" id="ARBA00023136"/>
    </source>
</evidence>
<evidence type="ECO:0000256" key="4">
    <source>
        <dbReference type="ARBA" id="ARBA00022692"/>
    </source>
</evidence>
<dbReference type="GO" id="GO:0050801">
    <property type="term" value="P:monoatomic ion homeostasis"/>
    <property type="evidence" value="ECO:0007669"/>
    <property type="project" value="TreeGrafter"/>
</dbReference>
<feature type="region of interest" description="Disordered" evidence="7">
    <location>
        <begin position="617"/>
        <end position="682"/>
    </location>
</feature>
<feature type="transmembrane region" description="Helical" evidence="8">
    <location>
        <begin position="320"/>
        <end position="341"/>
    </location>
</feature>
<dbReference type="Proteomes" id="UP000267821">
    <property type="component" value="Unassembled WGS sequence"/>
</dbReference>
<feature type="transmembrane region" description="Helical" evidence="8">
    <location>
        <begin position="122"/>
        <end position="148"/>
    </location>
</feature>
<dbReference type="GO" id="GO:0000324">
    <property type="term" value="C:fungal-type vacuole"/>
    <property type="evidence" value="ECO:0007669"/>
    <property type="project" value="TreeGrafter"/>
</dbReference>
<evidence type="ECO:0000259" key="9">
    <source>
        <dbReference type="Pfam" id="PF00955"/>
    </source>
</evidence>
<protein>
    <submittedName>
        <fullName evidence="10">Anion exchange family protein</fullName>
    </submittedName>
</protein>
<feature type="compositionally biased region" description="Low complexity" evidence="7">
    <location>
        <begin position="617"/>
        <end position="646"/>
    </location>
</feature>